<feature type="region of interest" description="Disordered" evidence="1">
    <location>
        <begin position="1758"/>
        <end position="1854"/>
    </location>
</feature>
<evidence type="ECO:0000313" key="3">
    <source>
        <dbReference type="Proteomes" id="UP000078560"/>
    </source>
</evidence>
<name>A0A1A8VVX5_PLAOA</name>
<feature type="compositionally biased region" description="Basic and acidic residues" evidence="1">
    <location>
        <begin position="3316"/>
        <end position="3342"/>
    </location>
</feature>
<evidence type="ECO:0000256" key="1">
    <source>
        <dbReference type="SAM" id="MobiDB-lite"/>
    </source>
</evidence>
<sequence>MLTHELVEGKVEENKKQHSQLGTNGKVTHQHGNDLLLPSLYIRKRGEAYGNKHYSVSREGNLKNTRDLLEDYSREHIARTHRPKSKNNGDAEAETQAKLDKTQTKCNKSQKKMFNANNENNFVTNVGGEGLTNNGRKCAKRKMMFNTKYGEKRQPLLTSTITHNKEKELKSEKLTNTKTHFIVSKCGENTHEYCQMGEMFIRGTSQKENTTTNIMENRFHDVKRKTERCIPFTHKIEEEKKKKIYVDNFFPKGNDKIIQIRDGGQNQIPSRGGSKLGEGHHTKNSGDVNLQGSKIPDQPSSAPNQLNMTGERGTSRTGKKRPHYGTIIEERPERGYCNLNSHQGIQHKDVPILHSAHPKPSIYDRNAHAQVKITATCQTEICQTETCQTETCQTETCQTETCQTETGQTEIGQIETGQTAVFQSGICQNGNYPPVKETPLCHLKEKTHGNEVSTYDNKTNNAHLEGQRTNEERITRNTPPYAPVQAMATIPLLMGNHSDSRNDGYYDNLIPVVAPPTDVACAPLSAMANVPVIGGIPLSSKRPMPMYNQSASPPFLSRGKYAHNTGPPFLSRGKYTQIAGPPPLARRKNTHTSLNTSADGQRAASTSAAPILGEVKTNSGIKINNVEIYKNNTPLRKNSFSNVYDRNDTFSFEGRNAHKVTTTKSYISVKKIDTSIYRNMSINVGNNDTKQGMVSIPRCTPNVHEYPYSQLIEKKNEESEHTCVVPVAQNRSNNLCETYSQNFYEDGQVVSSNCYKEHDDNTYGDNYVENIHVGSENRKIDPRPTGNDSIRRYSSQFPHVNKSLVNPKVELSTGKQSKEMVFAIGTAEVSNESAQGNAHGRGSERGEFMRIQGRNYDQTYDRIRDRSLNRRGSYLCEEGPKEKVKKGLTFEEMRRKSFEASHLRQISNDDFVRSSINAKQILTNPVQKKQDKSRRSAKSIERASGGETSQQSGGKQYFVEKKKLSDLSERGKHVTPMYDSNAKREGVNVEAQVNTKNGGHHSSRRSSSDRDNPLGEISFSHTRNRGLRRITVNKEMKKDSNGNTTDGRAEKTEIMHPRLLKEFLGNKKGTLHSGSGSFNKGDYIERSYIRTRYEEEEYLPRNGMKHESQGFPVSHKRFENNLIKKGNIHERGKIDHGELYNNGSWAQNIPDISGIGKDSSGDICDRVIQKGALMKRSDDSTLPDIRSNRLSLPRSGFLNREGSTIRDKSRERSHNKSRERSHDISRERSHDISRERSHDISRERSHDKTRERSHEKSRERSHDKSRERSHDKNRERSHDKSRERGHDKSRERSHDKSHESTFNTMGSKCNKRSRFPGSGSAFKNRLVVSNIPANKKIQREERSRSSSNFTDGKSKPSNPPLGLKYGYKLVRSGIPREISINRGNVNKGSYRGERRSVSENITCMKEEGMIKKGETEFMRRGIYPLTQNVNRLYCTRVEYDDSRKLPAFPQIEEKKKDVYNSDNSVESRDYLHVGKLSCQESEDKVPRWDVPMIDAENGIHNFFSMTEEGIREVREKGSITTMEKRNGKDKHLHTRWGEKKELSNDVTNLRNQHAQSRKKECVDPPLFNISKEETKSLEEEGNNCIEFLNNTMEKDEHEEIIKREENRKSRMGIITTRMDTKQSTETRNYFINVSRDCVSNDKGDYEPEKLSQLKCNGYYGKSNKHADDGKETINIFKQMNIMDEELAHASEKMKKSNKLLPHANKKEIPISDHEKKKKKNLSPLYCKEVNFYKRKRYDLEKRRENYDDKRKPLLHQKLSLDLPNGSSTLIGSSNMEIFSAPTAKKGKKQEERKEEREEGGKEGGKDAGKDAERRQNSDRGNKSHSVHKPVRCNQFSDKEKKPNEDKKKKEILLQNSKHMDMEKKALEISPMNEMIEMSHYKKRRISVEGLPKGTMEKSVNHPNDAMMEEKGDIPLKKDNSKQISSSLNIHSLEDFNWENITEPFFEKKNVKESRATEIQDASNSHLVSKSAGRILPNKRQIEKFISFIGKSPIKGIGKDRNKGNTKRRDQQGDTHPCDGKKLRSEENKSHVIKDEIKRNVLSGDELYTRQENNNAKRLKKITLSHQPIRFAHGEKSDGNYKSLENCEKNPHDGERNMGHSLNNDDMVEEREEHDTLQGSYDHFGFLINSLVPSSSRGKATDRMGKTSQKAHLSGLTHEQKEVENETTSLAPKERVIKGLTSQIRDYESRYSQRDGKKMGDKQQCEDQCTTSMHRGDIHHNGEECSKKINRRKISQNGQDPFGPNDTKIHCMKQTSKNVNLEDIFNFRKEYMSDCFTLKEENVDENLAKESNAGSGYVKDDRTNQLDEEPINHSKWLDDKNKNKGDSYNSTEHNLKHIKTFIQNICNINNKENAKFYDTFISRQTNLGHKENTPVGSSSSSASSFEGEDKKGSGVSNMSGHMEINTLSCVKRDMHSRILRDMSDGGYSPKWGGSTKSERPTNLAEDREEVEEEEKEEEKEEESKEGGKKGIIEFFNDTPNVERRGGYSSNRNIPPEKSKESNILRSIMDNDESYPILFEADISPKENLMKGSNNRQEEYNRPLLPNINSRKINHNIPHCIRNSLYSTLGRHNNRGGININPQMIDIESQDINMSHENNLGCKNVSDCDFLKNIFRSFFSDEHSKNKGGEGDHTGINGNVPQQEKDAPTEVLSGVENVQANQSLEVESKGSSFHLCNPDTLGNFPSNGSERERYELREEKYDPIAHILEGNRSVNENPDTDIIQLAHGRNGKSMVETSRSESESVIRVSHRKTKAIRNNAKDDSYNLYGKHNSERKEENRERIIPKYGKKKPFSIKSFNLRSKNDANKIGTTTNSMNDIDKLEDEVAVRDNPLVVSNDQEQAQFVLFPSTEFPSRDFQVEDVNSTHTNNPHIDNLSQKSLPLNEVGKNENEKKEMMEEKILFKNGTEKKILMRDFHERGGDDISIINCVNNREDTQVTDEKMEDTKLMSKKEGLDKLTKHEERFIEKSESDTYVNNTHITLKRKQSERKNMQEDIFCDNEKGVQSGDVVSLTSNTYNVDRRDHVEAEKLNRDIPYITNVYKEMHRSPVMPLRIEAFHSLEDQRLIYGRPEWQKFLCPLCDKKYYPPNNYVKNYAHYLKEHWQNRKTLGGYIIFPCKLVHSKSQGHTLEKQLLEEKTEEGKGRDYARVSRKMKKKKKLLIDPHYHCPLCLGIYFNDYNLLTEHCMKLHKSSGADPMRTLPSSVMHTPFTNSNDYYCTIKKLESERNIHMHIDEFQSGDAPTVGVTKSTGDISHDESSKVPDSVNLLHPGVNRKKGKHGRISKVIFCDEIQVREYDIELSQIEKFGASIGPVFTDEKEDGDNKGDSSEAKEGGSKKIDTTTGEEYVKEKGNNVSEIENTDKGHFGDMNDQIHTKQNAEIRFSASNTEEPFPNAKGSTNRNYLGSPGERDSDDTRLEVDEDNGNDMGNEQVWGNVKLIDEENRLHSEMHRGEKRELRPGDREEANGEDNRTEHTGLTDTKWFADRGEQVQYDCRAEIDANEEGHQKGMSIVCSLSIDRKSELLTPHFSEENVPEERDKETPFSCLLYEEGLQIKEQPLNDILLENRIENSKEHSFSSLNKKIGKRMKHLVRDIHKKIISKYKRKIKMCALKEQKKEASSFFDIEDYENVYMPPKNMSINPMCETENRILKKVIRQKKKEQIVPLKLSCRQSARIKSKMNQ</sequence>
<feature type="compositionally biased region" description="Basic and acidic residues" evidence="1">
    <location>
        <begin position="2460"/>
        <end position="2470"/>
    </location>
</feature>
<feature type="region of interest" description="Disordered" evidence="1">
    <location>
        <begin position="3438"/>
        <end position="3471"/>
    </location>
</feature>
<dbReference type="EMBL" id="FLQU01000373">
    <property type="protein sequence ID" value="SBS84651.1"/>
    <property type="molecule type" value="Genomic_DNA"/>
</dbReference>
<feature type="compositionally biased region" description="Polar residues" evidence="1">
    <location>
        <begin position="591"/>
        <end position="606"/>
    </location>
</feature>
<feature type="region of interest" description="Disordered" evidence="1">
    <location>
        <begin position="1177"/>
        <end position="1364"/>
    </location>
</feature>
<feature type="region of interest" description="Disordered" evidence="1">
    <location>
        <begin position="2620"/>
        <end position="2643"/>
    </location>
</feature>
<feature type="region of interest" description="Disordered" evidence="1">
    <location>
        <begin position="1995"/>
        <end position="2029"/>
    </location>
</feature>
<evidence type="ECO:0000313" key="2">
    <source>
        <dbReference type="EMBL" id="SBS84651.1"/>
    </source>
</evidence>
<feature type="compositionally biased region" description="Polar residues" evidence="1">
    <location>
        <begin position="285"/>
        <end position="308"/>
    </location>
</feature>
<feature type="region of interest" description="Disordered" evidence="1">
    <location>
        <begin position="2288"/>
        <end position="2322"/>
    </location>
</feature>
<feature type="region of interest" description="Disordered" evidence="1">
    <location>
        <begin position="75"/>
        <end position="99"/>
    </location>
</feature>
<feature type="compositionally biased region" description="Basic and acidic residues" evidence="1">
    <location>
        <begin position="1836"/>
        <end position="1854"/>
    </location>
</feature>
<dbReference type="Proteomes" id="UP000078560">
    <property type="component" value="Unassembled WGS sequence"/>
</dbReference>
<organism evidence="2 3">
    <name type="scientific">Plasmodium ovale curtisi</name>
    <dbReference type="NCBI Taxonomy" id="864141"/>
    <lineage>
        <taxon>Eukaryota</taxon>
        <taxon>Sar</taxon>
        <taxon>Alveolata</taxon>
        <taxon>Apicomplexa</taxon>
        <taxon>Aconoidasida</taxon>
        <taxon>Haemosporida</taxon>
        <taxon>Plasmodiidae</taxon>
        <taxon>Plasmodium</taxon>
        <taxon>Plasmodium (Plasmodium)</taxon>
    </lineage>
</organism>
<feature type="region of interest" description="Disordered" evidence="1">
    <location>
        <begin position="922"/>
        <end position="958"/>
    </location>
</feature>
<feature type="compositionally biased region" description="Basic and acidic residues" evidence="1">
    <location>
        <begin position="1203"/>
        <end position="1299"/>
    </location>
</feature>
<feature type="region of interest" description="Disordered" evidence="1">
    <location>
        <begin position="993"/>
        <end position="1024"/>
    </location>
</feature>
<feature type="region of interest" description="Disordered" evidence="1">
    <location>
        <begin position="3380"/>
        <end position="3424"/>
    </location>
</feature>
<feature type="compositionally biased region" description="Acidic residues" evidence="1">
    <location>
        <begin position="2445"/>
        <end position="2459"/>
    </location>
</feature>
<feature type="compositionally biased region" description="Polar residues" evidence="1">
    <location>
        <begin position="1764"/>
        <end position="1776"/>
    </location>
</feature>
<feature type="region of interest" description="Disordered" evidence="1">
    <location>
        <begin position="2366"/>
        <end position="2399"/>
    </location>
</feature>
<feature type="compositionally biased region" description="Basic and acidic residues" evidence="1">
    <location>
        <begin position="1"/>
        <end position="16"/>
    </location>
</feature>
<feature type="compositionally biased region" description="Basic and acidic residues" evidence="1">
    <location>
        <begin position="928"/>
        <end position="941"/>
    </location>
</feature>
<reference evidence="3" key="1">
    <citation type="submission" date="2016-05" db="EMBL/GenBank/DDBJ databases">
        <authorList>
            <person name="Naeem Raeece"/>
        </authorList>
    </citation>
    <scope>NUCLEOTIDE SEQUENCE [LARGE SCALE GENOMIC DNA]</scope>
</reference>
<gene>
    <name evidence="2" type="ORF">POVCU2_0027210</name>
</gene>
<feature type="compositionally biased region" description="Basic and acidic residues" evidence="1">
    <location>
        <begin position="2620"/>
        <end position="2631"/>
    </location>
</feature>
<feature type="region of interest" description="Disordered" evidence="1">
    <location>
        <begin position="581"/>
        <end position="606"/>
    </location>
</feature>
<feature type="region of interest" description="Disordered" evidence="1">
    <location>
        <begin position="1"/>
        <end position="30"/>
    </location>
</feature>
<feature type="region of interest" description="Disordered" evidence="1">
    <location>
        <begin position="2419"/>
        <end position="2500"/>
    </location>
</feature>
<feature type="region of interest" description="Disordered" evidence="1">
    <location>
        <begin position="968"/>
        <end position="987"/>
    </location>
</feature>
<feature type="compositionally biased region" description="Basic and acidic residues" evidence="1">
    <location>
        <begin position="1788"/>
        <end position="1821"/>
    </location>
</feature>
<feature type="region of interest" description="Disordered" evidence="1">
    <location>
        <begin position="261"/>
        <end position="321"/>
    </location>
</feature>
<feature type="compositionally biased region" description="Basic and acidic residues" evidence="1">
    <location>
        <begin position="3402"/>
        <end position="3412"/>
    </location>
</feature>
<feature type="compositionally biased region" description="Basic and acidic residues" evidence="1">
    <location>
        <begin position="2297"/>
        <end position="2322"/>
    </location>
</feature>
<proteinExistence type="predicted"/>
<feature type="region of interest" description="Disordered" evidence="1">
    <location>
        <begin position="3235"/>
        <end position="3259"/>
    </location>
</feature>
<feature type="compositionally biased region" description="Basic and acidic residues" evidence="1">
    <location>
        <begin position="1996"/>
        <end position="2029"/>
    </location>
</feature>
<feature type="region of interest" description="Disordered" evidence="1">
    <location>
        <begin position="3307"/>
        <end position="3342"/>
    </location>
</feature>
<accession>A0A1A8VVX5</accession>
<protein>
    <submittedName>
        <fullName evidence="2">Uncharacterized protein</fullName>
    </submittedName>
</protein>